<dbReference type="GO" id="GO:0070681">
    <property type="term" value="P:glutaminyl-tRNAGln biosynthesis via transamidation"/>
    <property type="evidence" value="ECO:0007669"/>
    <property type="project" value="TreeGrafter"/>
</dbReference>
<dbReference type="STRING" id="36166.T1H3M0"/>
<protein>
    <recommendedName>
        <fullName evidence="1">Amidase domain-containing protein</fullName>
    </recommendedName>
</protein>
<dbReference type="Pfam" id="PF01425">
    <property type="entry name" value="Amidase"/>
    <property type="match status" value="1"/>
</dbReference>
<accession>T1H3M0</accession>
<dbReference type="EMBL" id="CAQQ02091714">
    <property type="status" value="NOT_ANNOTATED_CDS"/>
    <property type="molecule type" value="Genomic_DNA"/>
</dbReference>
<organism evidence="2 3">
    <name type="scientific">Megaselia scalaris</name>
    <name type="common">Humpbacked fly</name>
    <name type="synonym">Phora scalaris</name>
    <dbReference type="NCBI Taxonomy" id="36166"/>
    <lineage>
        <taxon>Eukaryota</taxon>
        <taxon>Metazoa</taxon>
        <taxon>Ecdysozoa</taxon>
        <taxon>Arthropoda</taxon>
        <taxon>Hexapoda</taxon>
        <taxon>Insecta</taxon>
        <taxon>Pterygota</taxon>
        <taxon>Neoptera</taxon>
        <taxon>Endopterygota</taxon>
        <taxon>Diptera</taxon>
        <taxon>Brachycera</taxon>
        <taxon>Muscomorpha</taxon>
        <taxon>Platypezoidea</taxon>
        <taxon>Phoridae</taxon>
        <taxon>Megaseliini</taxon>
        <taxon>Megaselia</taxon>
    </lineage>
</organism>
<dbReference type="PANTHER" id="PTHR11895:SF7">
    <property type="entry name" value="GLUTAMYL-TRNA(GLN) AMIDOTRANSFERASE SUBUNIT A, MITOCHONDRIAL"/>
    <property type="match status" value="1"/>
</dbReference>
<dbReference type="Gene3D" id="3.90.1300.10">
    <property type="entry name" value="Amidase signature (AS) domain"/>
    <property type="match status" value="1"/>
</dbReference>
<dbReference type="GO" id="GO:0050567">
    <property type="term" value="F:glutaminyl-tRNA synthase (glutamine-hydrolyzing) activity"/>
    <property type="evidence" value="ECO:0007669"/>
    <property type="project" value="TreeGrafter"/>
</dbReference>
<dbReference type="AlphaFoldDB" id="T1H3M0"/>
<dbReference type="SUPFAM" id="SSF75304">
    <property type="entry name" value="Amidase signature (AS) enzymes"/>
    <property type="match status" value="1"/>
</dbReference>
<dbReference type="EMBL" id="CAQQ02091716">
    <property type="status" value="NOT_ANNOTATED_CDS"/>
    <property type="molecule type" value="Genomic_DNA"/>
</dbReference>
<dbReference type="EMBL" id="CAQQ02091715">
    <property type="status" value="NOT_ANNOTATED_CDS"/>
    <property type="molecule type" value="Genomic_DNA"/>
</dbReference>
<proteinExistence type="predicted"/>
<dbReference type="InterPro" id="IPR036928">
    <property type="entry name" value="AS_sf"/>
</dbReference>
<evidence type="ECO:0000313" key="2">
    <source>
        <dbReference type="EnsemblMetazoa" id="MESCA010849-PA"/>
    </source>
</evidence>
<dbReference type="EnsemblMetazoa" id="MESCA010849-RA">
    <property type="protein sequence ID" value="MESCA010849-PA"/>
    <property type="gene ID" value="MESCA010849"/>
</dbReference>
<dbReference type="GO" id="GO:0032543">
    <property type="term" value="P:mitochondrial translation"/>
    <property type="evidence" value="ECO:0007669"/>
    <property type="project" value="TreeGrafter"/>
</dbReference>
<dbReference type="HOGENOM" id="CLU_2725086_0_0_1"/>
<dbReference type="InterPro" id="IPR000120">
    <property type="entry name" value="Amidase"/>
</dbReference>
<dbReference type="InterPro" id="IPR023631">
    <property type="entry name" value="Amidase_dom"/>
</dbReference>
<name>T1H3M0_MEGSC</name>
<dbReference type="Proteomes" id="UP000015102">
    <property type="component" value="Unassembled WGS sequence"/>
</dbReference>
<evidence type="ECO:0000313" key="3">
    <source>
        <dbReference type="Proteomes" id="UP000015102"/>
    </source>
</evidence>
<evidence type="ECO:0000259" key="1">
    <source>
        <dbReference type="Pfam" id="PF01425"/>
    </source>
</evidence>
<sequence>MLENFVPSYNATVCQKLFDSGAVLLGKTNLDQFGMGSGTVDSIFGPTKNIWSENLKDEGKFRISLIATLTQI</sequence>
<keyword evidence="3" id="KW-1185">Reference proteome</keyword>
<dbReference type="GO" id="GO:0005739">
    <property type="term" value="C:mitochondrion"/>
    <property type="evidence" value="ECO:0007669"/>
    <property type="project" value="TreeGrafter"/>
</dbReference>
<dbReference type="GO" id="GO:0030956">
    <property type="term" value="C:glutamyl-tRNA(Gln) amidotransferase complex"/>
    <property type="evidence" value="ECO:0007669"/>
    <property type="project" value="TreeGrafter"/>
</dbReference>
<dbReference type="PANTHER" id="PTHR11895">
    <property type="entry name" value="TRANSAMIDASE"/>
    <property type="match status" value="1"/>
</dbReference>
<reference evidence="2" key="2">
    <citation type="submission" date="2015-06" db="UniProtKB">
        <authorList>
            <consortium name="EnsemblMetazoa"/>
        </authorList>
    </citation>
    <scope>IDENTIFICATION</scope>
</reference>
<feature type="domain" description="Amidase" evidence="1">
    <location>
        <begin position="1"/>
        <end position="54"/>
    </location>
</feature>
<reference evidence="3" key="1">
    <citation type="submission" date="2013-02" db="EMBL/GenBank/DDBJ databases">
        <authorList>
            <person name="Hughes D."/>
        </authorList>
    </citation>
    <scope>NUCLEOTIDE SEQUENCE</scope>
    <source>
        <strain>Durham</strain>
        <strain evidence="3">NC isolate 2 -- Noor lab</strain>
    </source>
</reference>